<dbReference type="PANTHER" id="PTHR30290">
    <property type="entry name" value="PERIPLASMIC BINDING COMPONENT OF ABC TRANSPORTER"/>
    <property type="match status" value="1"/>
</dbReference>
<dbReference type="Gene3D" id="3.10.105.10">
    <property type="entry name" value="Dipeptide-binding Protein, Domain 3"/>
    <property type="match status" value="1"/>
</dbReference>
<feature type="chain" id="PRO_5039699654" evidence="7">
    <location>
        <begin position="26"/>
        <end position="546"/>
    </location>
</feature>
<dbReference type="InterPro" id="IPR023765">
    <property type="entry name" value="SBP_5_CS"/>
</dbReference>
<comment type="subcellular location">
    <subcellularLocation>
        <location evidence="1">Cell membrane</location>
        <topology evidence="1">Lipid-anchor</topology>
    </subcellularLocation>
</comment>
<dbReference type="Gene3D" id="3.90.76.10">
    <property type="entry name" value="Dipeptide-binding Protein, Domain 1"/>
    <property type="match status" value="1"/>
</dbReference>
<protein>
    <submittedName>
        <fullName evidence="9">Dipeptide transport system substrate-binding protein</fullName>
    </submittedName>
</protein>
<keyword evidence="10" id="KW-1185">Reference proteome</keyword>
<dbReference type="Gene3D" id="3.40.190.10">
    <property type="entry name" value="Periplasmic binding protein-like II"/>
    <property type="match status" value="1"/>
</dbReference>
<dbReference type="InterPro" id="IPR030678">
    <property type="entry name" value="Peptide/Ni-bd"/>
</dbReference>
<dbReference type="SUPFAM" id="SSF53850">
    <property type="entry name" value="Periplasmic binding protein-like II"/>
    <property type="match status" value="1"/>
</dbReference>
<feature type="domain" description="Solute-binding protein family 5" evidence="8">
    <location>
        <begin position="89"/>
        <end position="467"/>
    </location>
</feature>
<evidence type="ECO:0000256" key="7">
    <source>
        <dbReference type="SAM" id="SignalP"/>
    </source>
</evidence>
<keyword evidence="5" id="KW-0571">Peptide transport</keyword>
<evidence type="ECO:0000259" key="8">
    <source>
        <dbReference type="Pfam" id="PF00496"/>
    </source>
</evidence>
<dbReference type="Proteomes" id="UP000717624">
    <property type="component" value="Unassembled WGS sequence"/>
</dbReference>
<dbReference type="PANTHER" id="PTHR30290:SF79">
    <property type="entry name" value="DIPEPTIDE-BINDING PROTEIN DPPE"/>
    <property type="match status" value="1"/>
</dbReference>
<accession>A0A938Y160</accession>
<evidence type="ECO:0000256" key="6">
    <source>
        <dbReference type="SAM" id="MobiDB-lite"/>
    </source>
</evidence>
<dbReference type="PROSITE" id="PS01040">
    <property type="entry name" value="SBP_BACTERIAL_5"/>
    <property type="match status" value="1"/>
</dbReference>
<organism evidence="9 10">
    <name type="scientific">Brevibacillus fulvus</name>
    <dbReference type="NCBI Taxonomy" id="1125967"/>
    <lineage>
        <taxon>Bacteria</taxon>
        <taxon>Bacillati</taxon>
        <taxon>Bacillota</taxon>
        <taxon>Bacilli</taxon>
        <taxon>Bacillales</taxon>
        <taxon>Paenibacillaceae</taxon>
        <taxon>Brevibacillus</taxon>
    </lineage>
</organism>
<dbReference type="GO" id="GO:0030288">
    <property type="term" value="C:outer membrane-bounded periplasmic space"/>
    <property type="evidence" value="ECO:0007669"/>
    <property type="project" value="UniProtKB-ARBA"/>
</dbReference>
<feature type="compositionally biased region" description="Polar residues" evidence="6">
    <location>
        <begin position="33"/>
        <end position="42"/>
    </location>
</feature>
<evidence type="ECO:0000256" key="4">
    <source>
        <dbReference type="ARBA" id="ARBA00022729"/>
    </source>
</evidence>
<dbReference type="InterPro" id="IPR039424">
    <property type="entry name" value="SBP_5"/>
</dbReference>
<evidence type="ECO:0000313" key="10">
    <source>
        <dbReference type="Proteomes" id="UP000717624"/>
    </source>
</evidence>
<dbReference type="GO" id="GO:1904680">
    <property type="term" value="F:peptide transmembrane transporter activity"/>
    <property type="evidence" value="ECO:0007669"/>
    <property type="project" value="TreeGrafter"/>
</dbReference>
<gene>
    <name evidence="9" type="ORF">JOD01_000853</name>
</gene>
<evidence type="ECO:0000313" key="9">
    <source>
        <dbReference type="EMBL" id="MBM7589255.1"/>
    </source>
</evidence>
<evidence type="ECO:0000256" key="3">
    <source>
        <dbReference type="ARBA" id="ARBA00022448"/>
    </source>
</evidence>
<dbReference type="Pfam" id="PF00496">
    <property type="entry name" value="SBP_bac_5"/>
    <property type="match status" value="1"/>
</dbReference>
<dbReference type="CDD" id="cd08504">
    <property type="entry name" value="PBP2_OppA"/>
    <property type="match status" value="1"/>
</dbReference>
<keyword evidence="5" id="KW-0653">Protein transport</keyword>
<reference evidence="9" key="1">
    <citation type="submission" date="2021-01" db="EMBL/GenBank/DDBJ databases">
        <title>Genomic Encyclopedia of Type Strains, Phase IV (KMG-IV): sequencing the most valuable type-strain genomes for metagenomic binning, comparative biology and taxonomic classification.</title>
        <authorList>
            <person name="Goeker M."/>
        </authorList>
    </citation>
    <scope>NUCLEOTIDE SEQUENCE</scope>
    <source>
        <strain evidence="9">DSM 25523</strain>
    </source>
</reference>
<feature type="signal peptide" evidence="7">
    <location>
        <begin position="1"/>
        <end position="25"/>
    </location>
</feature>
<sequence length="546" mass="60658">MKKVASIVSSSLLAVALLISGCSSSQPSDSGTKEQSQSTPENSGPKILLLNNLNEPTSLDPPMGFDQISYDILNNLSEGLTRLGKDQNPEPATAKEWKVSEDGKTYTFILRDNAKWSNGDPVKASDFEYAWKRLADPKTGSQAAFLANVIAGAEAFNSGQGTADGMKVKAVDDKTLEVELAQPASYFLLMVSNPAFFPVHQATVEQNPEWAKEAATFVGNGPFKLSEWTHDSELKMVKNDQYWDAATVKLDGVTWKMINDSNTAYQMFQTGELHTTDVPSDMASQLFADGTAQVQDGAGTAFYRFNVNMKPFDNKKIRQAFNMAIDRQKLVDFITQRKEKPANAYVSYNFHEPDGKDFRDVGGDLVKFDPEAAKKLLAEGMQEAGYTTLPPVTISTSTSQDLNIKVAQAMQEMLKTNLGVETAIEKMESKAFTSKQKALELQFSRSSFLPDFGDPINFLDGFQSDNPFNRTGWKNAEYDQLVKAAFKEADDIKRFQMMHDAEKILIEEAPIMPLYFYSSSYLQSEQVEGIVRHALGYMDLKWASLK</sequence>
<dbReference type="GO" id="GO:0015833">
    <property type="term" value="P:peptide transport"/>
    <property type="evidence" value="ECO:0007669"/>
    <property type="project" value="UniProtKB-KW"/>
</dbReference>
<dbReference type="EMBL" id="JAFBEB010000002">
    <property type="protein sequence ID" value="MBM7589255.1"/>
    <property type="molecule type" value="Genomic_DNA"/>
</dbReference>
<comment type="similarity">
    <text evidence="2">Belongs to the bacterial solute-binding protein 5 family.</text>
</comment>
<keyword evidence="4 7" id="KW-0732">Signal</keyword>
<evidence type="ECO:0000256" key="5">
    <source>
        <dbReference type="ARBA" id="ARBA00022856"/>
    </source>
</evidence>
<feature type="region of interest" description="Disordered" evidence="6">
    <location>
        <begin position="23"/>
        <end position="46"/>
    </location>
</feature>
<evidence type="ECO:0000256" key="1">
    <source>
        <dbReference type="ARBA" id="ARBA00004193"/>
    </source>
</evidence>
<dbReference type="InterPro" id="IPR000914">
    <property type="entry name" value="SBP_5_dom"/>
</dbReference>
<keyword evidence="3" id="KW-0813">Transport</keyword>
<comment type="caution">
    <text evidence="9">The sequence shown here is derived from an EMBL/GenBank/DDBJ whole genome shotgun (WGS) entry which is preliminary data.</text>
</comment>
<dbReference type="FunFam" id="3.90.76.10:FF:000001">
    <property type="entry name" value="Oligopeptide ABC transporter substrate-binding protein"/>
    <property type="match status" value="1"/>
</dbReference>
<proteinExistence type="inferred from homology"/>
<dbReference type="AlphaFoldDB" id="A0A938Y160"/>
<dbReference type="GO" id="GO:0043190">
    <property type="term" value="C:ATP-binding cassette (ABC) transporter complex"/>
    <property type="evidence" value="ECO:0007669"/>
    <property type="project" value="InterPro"/>
</dbReference>
<name>A0A938Y160_9BACL</name>
<dbReference type="FunFam" id="3.10.105.10:FF:000001">
    <property type="entry name" value="Oligopeptide ABC transporter, oligopeptide-binding protein"/>
    <property type="match status" value="1"/>
</dbReference>
<dbReference type="RefSeq" id="WP_204516986.1">
    <property type="nucleotide sequence ID" value="NZ_BAABIN010000015.1"/>
</dbReference>
<dbReference type="PIRSF" id="PIRSF002741">
    <property type="entry name" value="MppA"/>
    <property type="match status" value="1"/>
</dbReference>
<evidence type="ECO:0000256" key="2">
    <source>
        <dbReference type="ARBA" id="ARBA00005695"/>
    </source>
</evidence>
<dbReference type="PROSITE" id="PS51257">
    <property type="entry name" value="PROKAR_LIPOPROTEIN"/>
    <property type="match status" value="1"/>
</dbReference>